<dbReference type="InterPro" id="IPR057326">
    <property type="entry name" value="KR_dom"/>
</dbReference>
<dbReference type="Proteomes" id="UP000520156">
    <property type="component" value="Unassembled WGS sequence"/>
</dbReference>
<dbReference type="CDD" id="cd05233">
    <property type="entry name" value="SDR_c"/>
    <property type="match status" value="1"/>
</dbReference>
<dbReference type="FunFam" id="3.40.50.720:FF:000084">
    <property type="entry name" value="Short-chain dehydrogenase reductase"/>
    <property type="match status" value="1"/>
</dbReference>
<dbReference type="Gene3D" id="3.40.50.720">
    <property type="entry name" value="NAD(P)-binding Rossmann-like Domain"/>
    <property type="match status" value="1"/>
</dbReference>
<dbReference type="PANTHER" id="PTHR43975">
    <property type="entry name" value="ZGC:101858"/>
    <property type="match status" value="1"/>
</dbReference>
<dbReference type="PRINTS" id="PR00081">
    <property type="entry name" value="GDHRDH"/>
</dbReference>
<evidence type="ECO:0000313" key="4">
    <source>
        <dbReference type="Proteomes" id="UP000520156"/>
    </source>
</evidence>
<dbReference type="InterPro" id="IPR020904">
    <property type="entry name" value="Sc_DH/Rdtase_CS"/>
</dbReference>
<feature type="domain" description="Ketoreductase" evidence="2">
    <location>
        <begin position="10"/>
        <end position="179"/>
    </location>
</feature>
<evidence type="ECO:0000313" key="3">
    <source>
        <dbReference type="EMBL" id="MBC2653053.1"/>
    </source>
</evidence>
<dbReference type="InterPro" id="IPR002347">
    <property type="entry name" value="SDR_fam"/>
</dbReference>
<dbReference type="SUPFAM" id="SSF51735">
    <property type="entry name" value="NAD(P)-binding Rossmann-fold domains"/>
    <property type="match status" value="1"/>
</dbReference>
<reference evidence="3 4" key="1">
    <citation type="submission" date="2020-08" db="EMBL/GenBank/DDBJ databases">
        <title>The genome sequence of Novosphingobium flavum 4Y4.</title>
        <authorList>
            <person name="Liu Y."/>
        </authorList>
    </citation>
    <scope>NUCLEOTIDE SEQUENCE [LARGE SCALE GENOMIC DNA]</scope>
    <source>
        <strain evidence="3 4">4Y4</strain>
    </source>
</reference>
<gene>
    <name evidence="3" type="ORF">H7F49_15250</name>
</gene>
<dbReference type="PROSITE" id="PS00061">
    <property type="entry name" value="ADH_SHORT"/>
    <property type="match status" value="1"/>
</dbReference>
<dbReference type="AlphaFoldDB" id="A0A7X1F9U9"/>
<dbReference type="PRINTS" id="PR00080">
    <property type="entry name" value="SDRFAMILY"/>
</dbReference>
<dbReference type="SMART" id="SM00822">
    <property type="entry name" value="PKS_KR"/>
    <property type="match status" value="1"/>
</dbReference>
<dbReference type="InterPro" id="IPR036291">
    <property type="entry name" value="NAD(P)-bd_dom_sf"/>
</dbReference>
<protein>
    <submittedName>
        <fullName evidence="3">SDR family oxidoreductase</fullName>
    </submittedName>
</protein>
<dbReference type="PANTHER" id="PTHR43975:SF2">
    <property type="entry name" value="EG:BACR7A4.14 PROTEIN-RELATED"/>
    <property type="match status" value="1"/>
</dbReference>
<comment type="caution">
    <text evidence="3">The sequence shown here is derived from an EMBL/GenBank/DDBJ whole genome shotgun (WGS) entry which is preliminary data.</text>
</comment>
<proteinExistence type="inferred from homology"/>
<sequence>MAQIIDLKGKAALVTGAASGLGRATALRLAEAGASLTLVDVNAAALEETAALAAPFGVEVLVHAANLADADACAGAVESAVARFGRLDALCNIAGVIKMASSETMPRSDFGLTMAVNLFAPWHLSQAALPHLLAAEGAIVNCASSAAFIGEAYAAAYCASKAGLVNMTRAMAMEYVRKPIRINAVAPGGMMTNIANGMSFPENAEMDLVARFSGLRGLVEVVDVAEVIAMLASPAGRSYHGACIQIDAGITAG</sequence>
<name>A0A7X1F9U9_9SPHN</name>
<accession>A0A7X1F9U9</accession>
<dbReference type="Pfam" id="PF13561">
    <property type="entry name" value="adh_short_C2"/>
    <property type="match status" value="1"/>
</dbReference>
<comment type="similarity">
    <text evidence="1">Belongs to the short-chain dehydrogenases/reductases (SDR) family.</text>
</comment>
<organism evidence="3 4">
    <name type="scientific">Novosphingobium aerophilum</name>
    <dbReference type="NCBI Taxonomy" id="2839843"/>
    <lineage>
        <taxon>Bacteria</taxon>
        <taxon>Pseudomonadati</taxon>
        <taxon>Pseudomonadota</taxon>
        <taxon>Alphaproteobacteria</taxon>
        <taxon>Sphingomonadales</taxon>
        <taxon>Sphingomonadaceae</taxon>
        <taxon>Novosphingobium</taxon>
    </lineage>
</organism>
<dbReference type="EMBL" id="JACLAU010000033">
    <property type="protein sequence ID" value="MBC2653053.1"/>
    <property type="molecule type" value="Genomic_DNA"/>
</dbReference>
<keyword evidence="4" id="KW-1185">Reference proteome</keyword>
<evidence type="ECO:0000259" key="2">
    <source>
        <dbReference type="SMART" id="SM00822"/>
    </source>
</evidence>
<evidence type="ECO:0000256" key="1">
    <source>
        <dbReference type="ARBA" id="ARBA00006484"/>
    </source>
</evidence>